<dbReference type="PROSITE" id="PS51000">
    <property type="entry name" value="HTH_DEOR_2"/>
    <property type="match status" value="1"/>
</dbReference>
<evidence type="ECO:0000313" key="5">
    <source>
        <dbReference type="Proteomes" id="UP000011758"/>
    </source>
</evidence>
<protein>
    <recommendedName>
        <fullName evidence="3">HTH deoR-type domain-containing protein</fullName>
    </recommendedName>
</protein>
<evidence type="ECO:0000256" key="2">
    <source>
        <dbReference type="ARBA" id="ARBA00023163"/>
    </source>
</evidence>
<dbReference type="GO" id="GO:0003700">
    <property type="term" value="F:DNA-binding transcription factor activity"/>
    <property type="evidence" value="ECO:0007669"/>
    <property type="project" value="InterPro"/>
</dbReference>
<organism evidence="4 5">
    <name type="scientific">Eggerthia catenaformis OT 569 = DSM 20559</name>
    <dbReference type="NCBI Taxonomy" id="999415"/>
    <lineage>
        <taxon>Bacteria</taxon>
        <taxon>Bacillati</taxon>
        <taxon>Bacillota</taxon>
        <taxon>Erysipelotrichia</taxon>
        <taxon>Erysipelotrichales</taxon>
        <taxon>Coprobacillaceae</taxon>
        <taxon>Eggerthia</taxon>
    </lineage>
</organism>
<evidence type="ECO:0000259" key="3">
    <source>
        <dbReference type="PROSITE" id="PS51000"/>
    </source>
</evidence>
<dbReference type="SMART" id="SM01134">
    <property type="entry name" value="DeoRC"/>
    <property type="match status" value="1"/>
</dbReference>
<dbReference type="OrthoDB" id="9797223at2"/>
<dbReference type="STRING" id="999415.HMPREF9943_01579"/>
<dbReference type="SUPFAM" id="SSF46785">
    <property type="entry name" value="Winged helix' DNA-binding domain"/>
    <property type="match status" value="1"/>
</dbReference>
<dbReference type="SMART" id="SM00420">
    <property type="entry name" value="HTH_DEOR"/>
    <property type="match status" value="1"/>
</dbReference>
<dbReference type="PRINTS" id="PR00037">
    <property type="entry name" value="HTHLACR"/>
</dbReference>
<evidence type="ECO:0000256" key="1">
    <source>
        <dbReference type="ARBA" id="ARBA00023015"/>
    </source>
</evidence>
<name>M2Q1M3_9FIRM</name>
<accession>M2Q1M3</accession>
<dbReference type="SUPFAM" id="SSF100950">
    <property type="entry name" value="NagB/RpiA/CoA transferase-like"/>
    <property type="match status" value="1"/>
</dbReference>
<sequence>MLQQERHNQILAKLNLERQVTVKELSRIFQVTEDCIRKDLRALEKENKLKRTHGGAVLTRVNLHTLHVNDRRNIRIEEKKTIALKAVELIKPGTVIFLDISTVALEIAKLIYQRNMNITVVTNMIDIMEIFTRECSIQLIFLGGKLNHSGDGFVGSLTIDQIQKYRFDMAFLGAVGIDVEDKTVSTYDADDGITKKAVIAASRRSYLTAEIIKYTLDGNFIYASLEDFSSYIGEKELNDHIKQKVPIQII</sequence>
<proteinExistence type="predicted"/>
<feature type="domain" description="HTH deoR-type" evidence="3">
    <location>
        <begin position="3"/>
        <end position="58"/>
    </location>
</feature>
<dbReference type="eggNOG" id="COG1349">
    <property type="taxonomic scope" value="Bacteria"/>
</dbReference>
<dbReference type="Pfam" id="PF08220">
    <property type="entry name" value="HTH_DeoR"/>
    <property type="match status" value="1"/>
</dbReference>
<dbReference type="Gene3D" id="1.10.10.10">
    <property type="entry name" value="Winged helix-like DNA-binding domain superfamily/Winged helix DNA-binding domain"/>
    <property type="match status" value="1"/>
</dbReference>
<dbReference type="RefSeq" id="WP_004803816.1">
    <property type="nucleotide sequence ID" value="NZ_KB446649.1"/>
</dbReference>
<dbReference type="BioCyc" id="ECAT999415-HMP:GTTI-1634-MONOMER"/>
<gene>
    <name evidence="4" type="ORF">HMPREF9943_01579</name>
</gene>
<dbReference type="InterPro" id="IPR036390">
    <property type="entry name" value="WH_DNA-bd_sf"/>
</dbReference>
<evidence type="ECO:0000313" key="4">
    <source>
        <dbReference type="EMBL" id="EMD16176.1"/>
    </source>
</evidence>
<dbReference type="Gene3D" id="3.40.50.1360">
    <property type="match status" value="1"/>
</dbReference>
<keyword evidence="5" id="KW-1185">Reference proteome</keyword>
<dbReference type="InterPro" id="IPR014036">
    <property type="entry name" value="DeoR-like_C"/>
</dbReference>
<comment type="caution">
    <text evidence="4">The sequence shown here is derived from an EMBL/GenBank/DDBJ whole genome shotgun (WGS) entry which is preliminary data.</text>
</comment>
<dbReference type="PATRIC" id="fig|999415.3.peg.1607"/>
<dbReference type="Proteomes" id="UP000011758">
    <property type="component" value="Unassembled WGS sequence"/>
</dbReference>
<dbReference type="InterPro" id="IPR036388">
    <property type="entry name" value="WH-like_DNA-bd_sf"/>
</dbReference>
<dbReference type="InterPro" id="IPR001034">
    <property type="entry name" value="DeoR_HTH"/>
</dbReference>
<dbReference type="PANTHER" id="PTHR30363:SF44">
    <property type="entry name" value="AGA OPERON TRANSCRIPTIONAL REPRESSOR-RELATED"/>
    <property type="match status" value="1"/>
</dbReference>
<dbReference type="PANTHER" id="PTHR30363">
    <property type="entry name" value="HTH-TYPE TRANSCRIPTIONAL REGULATOR SRLR-RELATED"/>
    <property type="match status" value="1"/>
</dbReference>
<keyword evidence="1" id="KW-0805">Transcription regulation</keyword>
<reference evidence="4 5" key="1">
    <citation type="submission" date="2013-02" db="EMBL/GenBank/DDBJ databases">
        <title>The Genome Sequence of Lactobacillus catenaformis F0143.</title>
        <authorList>
            <consortium name="The Broad Institute Genome Sequencing Platform"/>
            <person name="Earl A."/>
            <person name="Ward D."/>
            <person name="Feldgarden M."/>
            <person name="Gevers D."/>
            <person name="Izard J."/>
            <person name="Blanton J.M."/>
            <person name="Mathney J."/>
            <person name="Dewhirst F.E."/>
            <person name="Young S.K."/>
            <person name="Zeng Q."/>
            <person name="Gargeya S."/>
            <person name="Fitzgerald M."/>
            <person name="Haas B."/>
            <person name="Abouelleil A."/>
            <person name="Alvarado L."/>
            <person name="Arachchi H.M."/>
            <person name="Berlin A."/>
            <person name="Chapman S.B."/>
            <person name="Gearin G."/>
            <person name="Goldberg J."/>
            <person name="Griggs A."/>
            <person name="Gujja S."/>
            <person name="Hansen M."/>
            <person name="Heiman D."/>
            <person name="Howarth C."/>
            <person name="Larimer J."/>
            <person name="Lui A."/>
            <person name="MacDonald P.J.P."/>
            <person name="McCowen C."/>
            <person name="Montmayeur A."/>
            <person name="Murphy C."/>
            <person name="Neiman D."/>
            <person name="Pearson M."/>
            <person name="Priest M."/>
            <person name="Roberts A."/>
            <person name="Saif S."/>
            <person name="Shea T."/>
            <person name="Sisk P."/>
            <person name="Stolte C."/>
            <person name="Sykes S."/>
            <person name="Wortman J."/>
            <person name="Nusbaum C."/>
            <person name="Birren B."/>
        </authorList>
    </citation>
    <scope>NUCLEOTIDE SEQUENCE [LARGE SCALE GENOMIC DNA]</scope>
    <source>
        <strain evidence="4 5">OT 569</strain>
    </source>
</reference>
<dbReference type="Pfam" id="PF00455">
    <property type="entry name" value="DeoRC"/>
    <property type="match status" value="1"/>
</dbReference>
<dbReference type="InterPro" id="IPR037171">
    <property type="entry name" value="NagB/RpiA_transferase-like"/>
</dbReference>
<dbReference type="AlphaFoldDB" id="M2Q1M3"/>
<keyword evidence="2" id="KW-0804">Transcription</keyword>
<dbReference type="InterPro" id="IPR050313">
    <property type="entry name" value="Carb_Metab_HTH_regulators"/>
</dbReference>
<dbReference type="EMBL" id="AGEJ01000024">
    <property type="protein sequence ID" value="EMD16176.1"/>
    <property type="molecule type" value="Genomic_DNA"/>
</dbReference>